<proteinExistence type="predicted"/>
<dbReference type="InterPro" id="IPR052160">
    <property type="entry name" value="Gypsy_RT_Integrase-like"/>
</dbReference>
<evidence type="ECO:0000259" key="1">
    <source>
        <dbReference type="Pfam" id="PF17921"/>
    </source>
</evidence>
<name>A0A3M7RQG4_BRAPC</name>
<evidence type="ECO:0000313" key="2">
    <source>
        <dbReference type="EMBL" id="RNA25784.1"/>
    </source>
</evidence>
<dbReference type="Proteomes" id="UP000276133">
    <property type="component" value="Unassembled WGS sequence"/>
</dbReference>
<feature type="domain" description="Integrase zinc-binding" evidence="1">
    <location>
        <begin position="304"/>
        <end position="361"/>
    </location>
</feature>
<protein>
    <submittedName>
        <fullName evidence="2">Retrovirus-related Pol poly from transposon</fullName>
    </submittedName>
</protein>
<feature type="non-terminal residue" evidence="2">
    <location>
        <position position="1"/>
    </location>
</feature>
<reference evidence="2 3" key="1">
    <citation type="journal article" date="2018" name="Sci. Rep.">
        <title>Genomic signatures of local adaptation to the degree of environmental predictability in rotifers.</title>
        <authorList>
            <person name="Franch-Gras L."/>
            <person name="Hahn C."/>
            <person name="Garcia-Roger E.M."/>
            <person name="Carmona M.J."/>
            <person name="Serra M."/>
            <person name="Gomez A."/>
        </authorList>
    </citation>
    <scope>NUCLEOTIDE SEQUENCE [LARGE SCALE GENOMIC DNA]</scope>
    <source>
        <strain evidence="2">HYR1</strain>
    </source>
</reference>
<accession>A0A3M7RQG4</accession>
<comment type="caution">
    <text evidence="2">The sequence shown here is derived from an EMBL/GenBank/DDBJ whole genome shotgun (WGS) entry which is preliminary data.</text>
</comment>
<dbReference type="PANTHER" id="PTHR47266">
    <property type="entry name" value="ENDONUCLEASE-RELATED"/>
    <property type="match status" value="1"/>
</dbReference>
<gene>
    <name evidence="2" type="ORF">BpHYR1_008094</name>
</gene>
<dbReference type="InterPro" id="IPR041588">
    <property type="entry name" value="Integrase_H2C2"/>
</dbReference>
<dbReference type="Gene3D" id="1.10.340.70">
    <property type="match status" value="1"/>
</dbReference>
<keyword evidence="3" id="KW-1185">Reference proteome</keyword>
<dbReference type="EMBL" id="REGN01002855">
    <property type="protein sequence ID" value="RNA25784.1"/>
    <property type="molecule type" value="Genomic_DNA"/>
</dbReference>
<dbReference type="AlphaFoldDB" id="A0A3M7RQG4"/>
<dbReference type="Pfam" id="PF17921">
    <property type="entry name" value="Integrase_H2C2"/>
    <property type="match status" value="1"/>
</dbReference>
<evidence type="ECO:0000313" key="3">
    <source>
        <dbReference type="Proteomes" id="UP000276133"/>
    </source>
</evidence>
<sequence length="608" mass="70799">ENDIKSYSDKMTRLHENMSKNFEFKKPNRRSVEMIVDNRSEISSKSSKTEAQASYRIEKNKIEPNVKQTIDFKELLNSEKTETLNESKFVNLVDINSKNSEQIFIEMGLEEPINIKKNWTETEIVNVRKTIMNELETISANSVTDLTPSKNNDIAFKIELIDPRQTPITTKSRPLPYNLKQKLDGIKYHETAVLEVIDVLRKRNFKISLEKCKPAVEEIDLLKWKKKIIVKMNTLNLKLRSSSEESLEIIAKEPSSETDNEYITYRTEQLKDDDLYDKLRLIEGILYRMYENEEGFYVTQFVLPAQAVKTVINHVHSSIFNAHLGRNKTTAKIMERFYRPFLRQEIKKLVKECEVCQKVQNTTRPHKGELHFLTPCRPNELITVDIAEPFKKTAMQNDIYIRRVTSEYGSAEKTVVKLFNFLKSKIGELDQSTQVKFGSFDYVIVPQTTSLNQNHYVAFVAFKDRSIHREQSNKRYFEVSSDEDKRPETKKQKSFLLDLPKTTIPTIFPKTSKEDNISNEPWTHPIPQNILEELNRKTPEFLEKTSSGKKQTDTKETALGNVVPLIEHKSVQTDANTTENFELKIKVISLELEIESKLCVKRRQTFYA</sequence>
<organism evidence="2 3">
    <name type="scientific">Brachionus plicatilis</name>
    <name type="common">Marine rotifer</name>
    <name type="synonym">Brachionus muelleri</name>
    <dbReference type="NCBI Taxonomy" id="10195"/>
    <lineage>
        <taxon>Eukaryota</taxon>
        <taxon>Metazoa</taxon>
        <taxon>Spiralia</taxon>
        <taxon>Gnathifera</taxon>
        <taxon>Rotifera</taxon>
        <taxon>Eurotatoria</taxon>
        <taxon>Monogononta</taxon>
        <taxon>Pseudotrocha</taxon>
        <taxon>Ploima</taxon>
        <taxon>Brachionidae</taxon>
        <taxon>Brachionus</taxon>
    </lineage>
</organism>
<dbReference type="FunFam" id="1.10.340.70:FF:000001">
    <property type="entry name" value="Retrovirus-related Pol polyprotein from transposon gypsy-like Protein"/>
    <property type="match status" value="1"/>
</dbReference>